<dbReference type="GO" id="GO:0016757">
    <property type="term" value="F:glycosyltransferase activity"/>
    <property type="evidence" value="ECO:0007669"/>
    <property type="project" value="UniProtKB-KW"/>
</dbReference>
<feature type="domain" description="Glycosyltransferase 2-like" evidence="11">
    <location>
        <begin position="35"/>
        <end position="152"/>
    </location>
</feature>
<dbReference type="AlphaFoldDB" id="A0A6G8Q6N0"/>
<dbReference type="KEGG" id="rub:GBA63_05245"/>
<evidence type="ECO:0000256" key="9">
    <source>
        <dbReference type="ARBA" id="ARBA00048689"/>
    </source>
</evidence>
<evidence type="ECO:0000256" key="10">
    <source>
        <dbReference type="ARBA" id="ARBA00048997"/>
    </source>
</evidence>
<dbReference type="InterPro" id="IPR029044">
    <property type="entry name" value="Nucleotide-diphossugar_trans"/>
</dbReference>
<evidence type="ECO:0000256" key="1">
    <source>
        <dbReference type="ARBA" id="ARBA00001936"/>
    </source>
</evidence>
<dbReference type="InterPro" id="IPR001173">
    <property type="entry name" value="Glyco_trans_2-like"/>
</dbReference>
<keyword evidence="4 12" id="KW-0328">Glycosyltransferase</keyword>
<reference evidence="12 13" key="1">
    <citation type="submission" date="2019-10" db="EMBL/GenBank/DDBJ databases">
        <title>Rubrobacter sp nov SCSIO 52090 isolated from a deep-sea sediment in the South China Sea.</title>
        <authorList>
            <person name="Chen R.W."/>
        </authorList>
    </citation>
    <scope>NUCLEOTIDE SEQUENCE [LARGE SCALE GENOMIC DNA]</scope>
    <source>
        <strain evidence="12 13">SCSIO 52909</strain>
    </source>
</reference>
<evidence type="ECO:0000256" key="5">
    <source>
        <dbReference type="ARBA" id="ARBA00022679"/>
    </source>
</evidence>
<proteinExistence type="inferred from homology"/>
<protein>
    <recommendedName>
        <fullName evidence="8">Glucosyl-3-phosphoglycerate synthase</fullName>
        <ecNumber evidence="7">2.4.1.266</ecNumber>
    </recommendedName>
</protein>
<dbReference type="Proteomes" id="UP000501452">
    <property type="component" value="Chromosome"/>
</dbReference>
<evidence type="ECO:0000256" key="8">
    <source>
        <dbReference type="ARBA" id="ARBA00040894"/>
    </source>
</evidence>
<dbReference type="PANTHER" id="PTHR48090:SF10">
    <property type="entry name" value="GLUCOSYL-3-PHOSPHOGLYCERATE SYNTHASE"/>
    <property type="match status" value="1"/>
</dbReference>
<dbReference type="EMBL" id="CP045119">
    <property type="protein sequence ID" value="QIN82116.1"/>
    <property type="molecule type" value="Genomic_DNA"/>
</dbReference>
<evidence type="ECO:0000256" key="6">
    <source>
        <dbReference type="ARBA" id="ARBA00022842"/>
    </source>
</evidence>
<dbReference type="Pfam" id="PF00535">
    <property type="entry name" value="Glycos_transf_2"/>
    <property type="match status" value="1"/>
</dbReference>
<sequence>MDARDWFKHRSYDFRQFSDLEKMGHLKRERGLTVSAVLPSRNVADTIGGIIDEIHAVNRRTNGNPLVDQILVVDADSPDGTADVAADRGAEVFSENELMREHGGAHGKGDAMWRSLSVARGDLVMYMDTDTKDFEPQLVYGVLGPILEDPTVRYVKAAYRRPFKSQEALQVDGGGRVTELSTKPLFNLFYPELTGFVQPLAGEFVADRELFRSIPFLTGYAVETGIMIDAYKKVGLDAMAQVDLGTRQNRHQPLRDLSRMSYAVLRAVARRMRQEGRLNQTSDPDAPVSPFQFSDYLHAVATPDGLQLQEYVEELVERPPIEEVLRVR</sequence>
<dbReference type="Gene3D" id="3.90.550.10">
    <property type="entry name" value="Spore Coat Polysaccharide Biosynthesis Protein SpsA, Chain A"/>
    <property type="match status" value="1"/>
</dbReference>
<dbReference type="NCBIfam" id="NF010496">
    <property type="entry name" value="PRK13915.1"/>
    <property type="match status" value="1"/>
</dbReference>
<evidence type="ECO:0000256" key="3">
    <source>
        <dbReference type="ARBA" id="ARBA00006739"/>
    </source>
</evidence>
<name>A0A6G8Q6N0_9ACTN</name>
<evidence type="ECO:0000259" key="11">
    <source>
        <dbReference type="Pfam" id="PF00535"/>
    </source>
</evidence>
<organism evidence="12 13">
    <name type="scientific">Rubrobacter tropicus</name>
    <dbReference type="NCBI Taxonomy" id="2653851"/>
    <lineage>
        <taxon>Bacteria</taxon>
        <taxon>Bacillati</taxon>
        <taxon>Actinomycetota</taxon>
        <taxon>Rubrobacteria</taxon>
        <taxon>Rubrobacterales</taxon>
        <taxon>Rubrobacteraceae</taxon>
        <taxon>Rubrobacter</taxon>
    </lineage>
</organism>
<dbReference type="EC" id="2.4.1.266" evidence="7"/>
<keyword evidence="13" id="KW-1185">Reference proteome</keyword>
<evidence type="ECO:0000256" key="4">
    <source>
        <dbReference type="ARBA" id="ARBA00022676"/>
    </source>
</evidence>
<dbReference type="SUPFAM" id="SSF53448">
    <property type="entry name" value="Nucleotide-diphospho-sugar transferases"/>
    <property type="match status" value="1"/>
</dbReference>
<evidence type="ECO:0000313" key="13">
    <source>
        <dbReference type="Proteomes" id="UP000501452"/>
    </source>
</evidence>
<evidence type="ECO:0000256" key="7">
    <source>
        <dbReference type="ARBA" id="ARBA00039022"/>
    </source>
</evidence>
<comment type="catalytic activity">
    <reaction evidence="10">
        <text>an NDP-alpha-D-glucose + (2R)-3-phosphoglycerate = (2R)-2-O-(alpha-D-glucopyranosyl)-3-phospho-glycerate + a ribonucleoside 5'-diphosphate + H(+)</text>
        <dbReference type="Rhea" id="RHEA:47244"/>
        <dbReference type="ChEBI" id="CHEBI:15378"/>
        <dbReference type="ChEBI" id="CHEBI:57930"/>
        <dbReference type="ChEBI" id="CHEBI:58272"/>
        <dbReference type="ChEBI" id="CHEBI:62600"/>
        <dbReference type="ChEBI" id="CHEBI:76533"/>
        <dbReference type="EC" id="2.4.1.266"/>
    </reaction>
    <physiologicalReaction direction="left-to-right" evidence="10">
        <dbReference type="Rhea" id="RHEA:47245"/>
    </physiologicalReaction>
</comment>
<comment type="cofactor">
    <cofactor evidence="1">
        <name>Mn(2+)</name>
        <dbReference type="ChEBI" id="CHEBI:29035"/>
    </cofactor>
</comment>
<keyword evidence="6" id="KW-0460">Magnesium</keyword>
<comment type="catalytic activity">
    <reaction evidence="9">
        <text>(2R)-3-phosphoglycerate + UDP-alpha-D-glucose = (2R)-2-O-(alpha-D-glucopyranosyl)-3-phospho-glycerate + UDP + H(+)</text>
        <dbReference type="Rhea" id="RHEA:31319"/>
        <dbReference type="ChEBI" id="CHEBI:15378"/>
        <dbReference type="ChEBI" id="CHEBI:58223"/>
        <dbReference type="ChEBI" id="CHEBI:58272"/>
        <dbReference type="ChEBI" id="CHEBI:58885"/>
        <dbReference type="ChEBI" id="CHEBI:62600"/>
        <dbReference type="EC" id="2.4.1.266"/>
    </reaction>
    <physiologicalReaction direction="left-to-right" evidence="9">
        <dbReference type="Rhea" id="RHEA:31320"/>
    </physiologicalReaction>
</comment>
<keyword evidence="5 12" id="KW-0808">Transferase</keyword>
<comment type="similarity">
    <text evidence="3">Belongs to the glycosyltransferase 2 family.</text>
</comment>
<accession>A0A6G8Q6N0</accession>
<evidence type="ECO:0000313" key="12">
    <source>
        <dbReference type="EMBL" id="QIN82116.1"/>
    </source>
</evidence>
<gene>
    <name evidence="12" type="ORF">GBA63_05245</name>
</gene>
<dbReference type="RefSeq" id="WP_166174132.1">
    <property type="nucleotide sequence ID" value="NZ_CP045119.1"/>
</dbReference>
<dbReference type="InterPro" id="IPR050256">
    <property type="entry name" value="Glycosyltransferase_2"/>
</dbReference>
<evidence type="ECO:0000256" key="2">
    <source>
        <dbReference type="ARBA" id="ARBA00001946"/>
    </source>
</evidence>
<dbReference type="PANTHER" id="PTHR48090">
    <property type="entry name" value="UNDECAPRENYL-PHOSPHATE 4-DEOXY-4-FORMAMIDO-L-ARABINOSE TRANSFERASE-RELATED"/>
    <property type="match status" value="1"/>
</dbReference>
<comment type="cofactor">
    <cofactor evidence="2">
        <name>Mg(2+)</name>
        <dbReference type="ChEBI" id="CHEBI:18420"/>
    </cofactor>
</comment>